<protein>
    <recommendedName>
        <fullName evidence="4">DUF378 domain-containing protein</fullName>
    </recommendedName>
</protein>
<dbReference type="EMBL" id="JBHUJB010000022">
    <property type="protein sequence ID" value="MFD2158374.1"/>
    <property type="molecule type" value="Genomic_DNA"/>
</dbReference>
<evidence type="ECO:0008006" key="4">
    <source>
        <dbReference type="Google" id="ProtNLM"/>
    </source>
</evidence>
<keyword evidence="1" id="KW-0472">Membrane</keyword>
<proteinExistence type="predicted"/>
<gene>
    <name evidence="2" type="ORF">ACFSW8_05650</name>
</gene>
<organism evidence="2 3">
    <name type="scientific">Rubritalea tangerina</name>
    <dbReference type="NCBI Taxonomy" id="430798"/>
    <lineage>
        <taxon>Bacteria</taxon>
        <taxon>Pseudomonadati</taxon>
        <taxon>Verrucomicrobiota</taxon>
        <taxon>Verrucomicrobiia</taxon>
        <taxon>Verrucomicrobiales</taxon>
        <taxon>Rubritaleaceae</taxon>
        <taxon>Rubritalea</taxon>
    </lineage>
</organism>
<dbReference type="Proteomes" id="UP001597389">
    <property type="component" value="Unassembled WGS sequence"/>
</dbReference>
<comment type="caution">
    <text evidence="2">The sequence shown here is derived from an EMBL/GenBank/DDBJ whole genome shotgun (WGS) entry which is preliminary data.</text>
</comment>
<keyword evidence="3" id="KW-1185">Reference proteome</keyword>
<accession>A0ABW4Z8R7</accession>
<name>A0ABW4Z8R7_9BACT</name>
<keyword evidence="1" id="KW-0812">Transmembrane</keyword>
<keyword evidence="1" id="KW-1133">Transmembrane helix</keyword>
<dbReference type="RefSeq" id="WP_377177675.1">
    <property type="nucleotide sequence ID" value="NZ_JBHUJB010000022.1"/>
</dbReference>
<feature type="transmembrane region" description="Helical" evidence="1">
    <location>
        <begin position="33"/>
        <end position="55"/>
    </location>
</feature>
<evidence type="ECO:0000256" key="1">
    <source>
        <dbReference type="SAM" id="Phobius"/>
    </source>
</evidence>
<reference evidence="3" key="1">
    <citation type="journal article" date="2019" name="Int. J. Syst. Evol. Microbiol.">
        <title>The Global Catalogue of Microorganisms (GCM) 10K type strain sequencing project: providing services to taxonomists for standard genome sequencing and annotation.</title>
        <authorList>
            <consortium name="The Broad Institute Genomics Platform"/>
            <consortium name="The Broad Institute Genome Sequencing Center for Infectious Disease"/>
            <person name="Wu L."/>
            <person name="Ma J."/>
        </authorList>
    </citation>
    <scope>NUCLEOTIDE SEQUENCE [LARGE SCALE GENOMIC DNA]</scope>
    <source>
        <strain evidence="3">CCUG 57942</strain>
    </source>
</reference>
<sequence length="65" mass="7148">MKRIGSLMFFLGVGSAVLHFADREFILLMWIDAFGPTMAWVIRGAMALVGAFLWLTGADPEAESD</sequence>
<evidence type="ECO:0000313" key="3">
    <source>
        <dbReference type="Proteomes" id="UP001597389"/>
    </source>
</evidence>
<evidence type="ECO:0000313" key="2">
    <source>
        <dbReference type="EMBL" id="MFD2158374.1"/>
    </source>
</evidence>